<keyword evidence="1" id="KW-0812">Transmembrane</keyword>
<comment type="caution">
    <text evidence="2">The sequence shown here is derived from an EMBL/GenBank/DDBJ whole genome shotgun (WGS) entry which is preliminary data.</text>
</comment>
<accession>A0AAV5C078</accession>
<feature type="transmembrane region" description="Helical" evidence="1">
    <location>
        <begin position="51"/>
        <end position="70"/>
    </location>
</feature>
<dbReference type="AlphaFoldDB" id="A0AAV5C078"/>
<gene>
    <name evidence="2" type="primary">ga08300</name>
    <name evidence="2" type="ORF">PR202_ga08300</name>
</gene>
<proteinExistence type="predicted"/>
<protein>
    <submittedName>
        <fullName evidence="2">Uncharacterized protein</fullName>
    </submittedName>
</protein>
<name>A0AAV5C078_ELECO</name>
<reference evidence="2" key="2">
    <citation type="submission" date="2021-12" db="EMBL/GenBank/DDBJ databases">
        <title>Resequencing data analysis of finger millet.</title>
        <authorList>
            <person name="Hatakeyama M."/>
            <person name="Aluri S."/>
            <person name="Balachadran M.T."/>
            <person name="Sivarajan S.R."/>
            <person name="Poveda L."/>
            <person name="Shimizu-Inatsugi R."/>
            <person name="Schlapbach R."/>
            <person name="Sreeman S.M."/>
            <person name="Shimizu K.K."/>
        </authorList>
    </citation>
    <scope>NUCLEOTIDE SEQUENCE</scope>
</reference>
<keyword evidence="1" id="KW-1133">Transmembrane helix</keyword>
<keyword evidence="3" id="KW-1185">Reference proteome</keyword>
<keyword evidence="1" id="KW-0472">Membrane</keyword>
<evidence type="ECO:0000313" key="3">
    <source>
        <dbReference type="Proteomes" id="UP001054889"/>
    </source>
</evidence>
<evidence type="ECO:0000313" key="2">
    <source>
        <dbReference type="EMBL" id="GJM91881.1"/>
    </source>
</evidence>
<sequence>MVLSIEAGNRQCWSYTTTTTTTASASSGFNNTVTSSNTTLIAITERIMRNVFASVSAFCILMSIITTALGCTVY</sequence>
<reference evidence="2" key="1">
    <citation type="journal article" date="2018" name="DNA Res.">
        <title>Multiple hybrid de novo genome assembly of finger millet, an orphan allotetraploid crop.</title>
        <authorList>
            <person name="Hatakeyama M."/>
            <person name="Aluri S."/>
            <person name="Balachadran M.T."/>
            <person name="Sivarajan S.R."/>
            <person name="Patrignani A."/>
            <person name="Gruter S."/>
            <person name="Poveda L."/>
            <person name="Shimizu-Inatsugi R."/>
            <person name="Baeten J."/>
            <person name="Francoijs K.J."/>
            <person name="Nataraja K.N."/>
            <person name="Reddy Y.A.N."/>
            <person name="Phadnis S."/>
            <person name="Ravikumar R.L."/>
            <person name="Schlapbach R."/>
            <person name="Sreeman S.M."/>
            <person name="Shimizu K.K."/>
        </authorList>
    </citation>
    <scope>NUCLEOTIDE SEQUENCE</scope>
</reference>
<organism evidence="2 3">
    <name type="scientific">Eleusine coracana subsp. coracana</name>
    <dbReference type="NCBI Taxonomy" id="191504"/>
    <lineage>
        <taxon>Eukaryota</taxon>
        <taxon>Viridiplantae</taxon>
        <taxon>Streptophyta</taxon>
        <taxon>Embryophyta</taxon>
        <taxon>Tracheophyta</taxon>
        <taxon>Spermatophyta</taxon>
        <taxon>Magnoliopsida</taxon>
        <taxon>Liliopsida</taxon>
        <taxon>Poales</taxon>
        <taxon>Poaceae</taxon>
        <taxon>PACMAD clade</taxon>
        <taxon>Chloridoideae</taxon>
        <taxon>Cynodonteae</taxon>
        <taxon>Eleusininae</taxon>
        <taxon>Eleusine</taxon>
    </lineage>
</organism>
<dbReference type="Proteomes" id="UP001054889">
    <property type="component" value="Unassembled WGS sequence"/>
</dbReference>
<evidence type="ECO:0000256" key="1">
    <source>
        <dbReference type="SAM" id="Phobius"/>
    </source>
</evidence>
<dbReference type="EMBL" id="BQKI01000004">
    <property type="protein sequence ID" value="GJM91881.1"/>
    <property type="molecule type" value="Genomic_DNA"/>
</dbReference>